<evidence type="ECO:0000313" key="5">
    <source>
        <dbReference type="Proteomes" id="UP000253034"/>
    </source>
</evidence>
<accession>A0A369B745</accession>
<dbReference type="AlphaFoldDB" id="A0A369B745"/>
<dbReference type="InterPro" id="IPR057666">
    <property type="entry name" value="DrpA_SLOG"/>
</dbReference>
<feature type="domain" description="Smf/DprA SLOG" evidence="2">
    <location>
        <begin position="80"/>
        <end position="287"/>
    </location>
</feature>
<dbReference type="PANTHER" id="PTHR43022:SF1">
    <property type="entry name" value="PROTEIN SMF"/>
    <property type="match status" value="1"/>
</dbReference>
<protein>
    <submittedName>
        <fullName evidence="4">DNA processing protein</fullName>
    </submittedName>
</protein>
<dbReference type="InterPro" id="IPR010994">
    <property type="entry name" value="RuvA_2-like"/>
</dbReference>
<evidence type="ECO:0000313" key="4">
    <source>
        <dbReference type="EMBL" id="RCX15504.1"/>
    </source>
</evidence>
<name>A0A369B745_9FIRM</name>
<reference evidence="4 5" key="1">
    <citation type="submission" date="2018-07" db="EMBL/GenBank/DDBJ databases">
        <title>Genomic Encyclopedia of Type Strains, Phase IV (KMG-IV): sequencing the most valuable type-strain genomes for metagenomic binning, comparative biology and taxonomic classification.</title>
        <authorList>
            <person name="Goeker M."/>
        </authorList>
    </citation>
    <scope>NUCLEOTIDE SEQUENCE [LARGE SCALE GENOMIC DNA]</scope>
    <source>
        <strain evidence="4 5">DSM 27016</strain>
    </source>
</reference>
<dbReference type="Pfam" id="PF17782">
    <property type="entry name" value="WHD_DprA"/>
    <property type="match status" value="1"/>
</dbReference>
<evidence type="ECO:0000259" key="2">
    <source>
        <dbReference type="Pfam" id="PF02481"/>
    </source>
</evidence>
<dbReference type="InterPro" id="IPR003488">
    <property type="entry name" value="DprA"/>
</dbReference>
<dbReference type="Gene3D" id="3.40.50.450">
    <property type="match status" value="1"/>
</dbReference>
<dbReference type="SUPFAM" id="SSF102405">
    <property type="entry name" value="MCP/YpsA-like"/>
    <property type="match status" value="1"/>
</dbReference>
<dbReference type="InterPro" id="IPR036388">
    <property type="entry name" value="WH-like_DNA-bd_sf"/>
</dbReference>
<dbReference type="OrthoDB" id="9785707at2"/>
<dbReference type="GO" id="GO:0009294">
    <property type="term" value="P:DNA-mediated transformation"/>
    <property type="evidence" value="ECO:0007669"/>
    <property type="project" value="InterPro"/>
</dbReference>
<dbReference type="Gene3D" id="1.10.10.10">
    <property type="entry name" value="Winged helix-like DNA-binding domain superfamily/Winged helix DNA-binding domain"/>
    <property type="match status" value="1"/>
</dbReference>
<dbReference type="RefSeq" id="WP_114298153.1">
    <property type="nucleotide sequence ID" value="NZ_QPJT01000013.1"/>
</dbReference>
<dbReference type="NCBIfam" id="TIGR00732">
    <property type="entry name" value="dprA"/>
    <property type="match status" value="1"/>
</dbReference>
<evidence type="ECO:0000259" key="3">
    <source>
        <dbReference type="Pfam" id="PF17782"/>
    </source>
</evidence>
<proteinExistence type="inferred from homology"/>
<comment type="similarity">
    <text evidence="1">Belongs to the DprA/Smf family.</text>
</comment>
<keyword evidence="5" id="KW-1185">Reference proteome</keyword>
<dbReference type="InterPro" id="IPR041614">
    <property type="entry name" value="DprA_WH"/>
</dbReference>
<evidence type="ECO:0000256" key="1">
    <source>
        <dbReference type="ARBA" id="ARBA00006525"/>
    </source>
</evidence>
<comment type="caution">
    <text evidence="4">The sequence shown here is derived from an EMBL/GenBank/DDBJ whole genome shotgun (WGS) entry which is preliminary data.</text>
</comment>
<dbReference type="Proteomes" id="UP000253034">
    <property type="component" value="Unassembled WGS sequence"/>
</dbReference>
<dbReference type="Pfam" id="PF02481">
    <property type="entry name" value="DNA_processg_A"/>
    <property type="match status" value="1"/>
</dbReference>
<feature type="domain" description="DprA winged helix" evidence="3">
    <location>
        <begin position="312"/>
        <end position="363"/>
    </location>
</feature>
<gene>
    <name evidence="4" type="ORF">DFR58_11386</name>
</gene>
<sequence length="370" mass="40624">MCGNIKYWIWLSSIPNIGPRRCSQMLERFGGPEEIWNMREADLKAARFLSAYTVENLLNPKYRNDAERLMDAMYRHGIKAIAVNNPSYPYYLKNIYNPPIVLYVRGRLNKDQKAVAVVGSRRASPYGMKMAEEIAYELSRLGIAVISGMARGIDTMAHRGCLKAGGTTIAVMGCGLDRAYPAENRELMESIAVSGAAVSEYPPGIPPLPQNFPARNRIISGISQGVVVIEAGGRSGSLITADFALEQGREVFAVPGNVDRVNSTGANKLIKDGAKMVTCVEDILEELDINRMASKIDKAAAGNFICDSRFDGLEGDEKEIVRCLEGNALHIDRISLKSGLGIQDVNSLLLMLELKGIIEQAPGRIYRLRI</sequence>
<dbReference type="SUPFAM" id="SSF47781">
    <property type="entry name" value="RuvA domain 2-like"/>
    <property type="match status" value="1"/>
</dbReference>
<dbReference type="EMBL" id="QPJT01000013">
    <property type="protein sequence ID" value="RCX15504.1"/>
    <property type="molecule type" value="Genomic_DNA"/>
</dbReference>
<dbReference type="PANTHER" id="PTHR43022">
    <property type="entry name" value="PROTEIN SMF"/>
    <property type="match status" value="1"/>
</dbReference>
<organism evidence="4 5">
    <name type="scientific">Anaerobacterium chartisolvens</name>
    <dbReference type="NCBI Taxonomy" id="1297424"/>
    <lineage>
        <taxon>Bacteria</taxon>
        <taxon>Bacillati</taxon>
        <taxon>Bacillota</taxon>
        <taxon>Clostridia</taxon>
        <taxon>Eubacteriales</taxon>
        <taxon>Oscillospiraceae</taxon>
        <taxon>Anaerobacterium</taxon>
    </lineage>
</organism>